<comment type="caution">
    <text evidence="2">The sequence shown here is derived from an EMBL/GenBank/DDBJ whole genome shotgun (WGS) entry which is preliminary data.</text>
</comment>
<feature type="transmembrane region" description="Helical" evidence="1">
    <location>
        <begin position="82"/>
        <end position="101"/>
    </location>
</feature>
<dbReference type="RefSeq" id="WP_153372369.1">
    <property type="nucleotide sequence ID" value="NZ_WIVU01000002.1"/>
</dbReference>
<gene>
    <name evidence="2" type="ORF">GHO27_02015</name>
</gene>
<feature type="transmembrane region" description="Helical" evidence="1">
    <location>
        <begin position="107"/>
        <end position="128"/>
    </location>
</feature>
<keyword evidence="1" id="KW-0472">Membrane</keyword>
<evidence type="ECO:0000313" key="2">
    <source>
        <dbReference type="EMBL" id="MQU04456.1"/>
    </source>
</evidence>
<proteinExistence type="predicted"/>
<dbReference type="Proteomes" id="UP000478064">
    <property type="component" value="Unassembled WGS sequence"/>
</dbReference>
<evidence type="ECO:0000313" key="3">
    <source>
        <dbReference type="Proteomes" id="UP000478064"/>
    </source>
</evidence>
<dbReference type="EMBL" id="WIVU01000002">
    <property type="protein sequence ID" value="MQU04456.1"/>
    <property type="molecule type" value="Genomic_DNA"/>
</dbReference>
<feature type="transmembrane region" description="Helical" evidence="1">
    <location>
        <begin position="202"/>
        <end position="223"/>
    </location>
</feature>
<organism evidence="2 3">
    <name type="scientific">Pseudomonas helleri</name>
    <dbReference type="NCBI Taxonomy" id="1608996"/>
    <lineage>
        <taxon>Bacteria</taxon>
        <taxon>Pseudomonadati</taxon>
        <taxon>Pseudomonadota</taxon>
        <taxon>Gammaproteobacteria</taxon>
        <taxon>Pseudomonadales</taxon>
        <taxon>Pseudomonadaceae</taxon>
        <taxon>Pseudomonas</taxon>
    </lineage>
</organism>
<accession>A0A6L5HMA9</accession>
<keyword evidence="1" id="KW-0812">Transmembrane</keyword>
<protein>
    <submittedName>
        <fullName evidence="2">Uncharacterized protein</fullName>
    </submittedName>
</protein>
<feature type="transmembrane region" description="Helical" evidence="1">
    <location>
        <begin position="7"/>
        <end position="26"/>
    </location>
</feature>
<reference evidence="2 3" key="1">
    <citation type="submission" date="2019-10" db="EMBL/GenBank/DDBJ databases">
        <title>Evaluation of single-gene subtyping targets for Pseudomonas.</title>
        <authorList>
            <person name="Reichler S.J."/>
            <person name="Orsi R.H."/>
            <person name="Wiedmann M."/>
            <person name="Martin N.H."/>
            <person name="Murphy S.I."/>
        </authorList>
    </citation>
    <scope>NUCLEOTIDE SEQUENCE [LARGE SCALE GENOMIC DNA]</scope>
    <source>
        <strain evidence="2 3">FSL R10-1637</strain>
    </source>
</reference>
<name>A0A6L5HMA9_9PSED</name>
<sequence>MSISIGQITLAFFAYYGLTYIIKYCIFKSMDLKPMPNNHWTQKREFLFIFVPDLLWAVLFKAPIKTRESRSKFVKLNNDANLWFSIVLTLLAIGVTAWSPVTAFQKIIIALSFMRFLSRSFEIFYAFLCDAIQSKISSTSLTKSERIKLALKSYAEIYIYSASAYLVLPWIGIDKAITLSLNVGTLTNVGMAFTEPTHTENLIVFVQVFTTLCLVVLSLASYISRSDEA</sequence>
<evidence type="ECO:0000256" key="1">
    <source>
        <dbReference type="SAM" id="Phobius"/>
    </source>
</evidence>
<dbReference type="AlphaFoldDB" id="A0A6L5HMA9"/>
<keyword evidence="1" id="KW-1133">Transmembrane helix</keyword>
<feature type="transmembrane region" description="Helical" evidence="1">
    <location>
        <begin position="149"/>
        <end position="171"/>
    </location>
</feature>